<dbReference type="InterPro" id="IPR032308">
    <property type="entry name" value="TDBD"/>
</dbReference>
<dbReference type="PROSITE" id="PS50016">
    <property type="entry name" value="ZF_PHD_2"/>
    <property type="match status" value="1"/>
</dbReference>
<proteinExistence type="predicted"/>
<dbReference type="GO" id="GO:0005634">
    <property type="term" value="C:nucleus"/>
    <property type="evidence" value="ECO:0007669"/>
    <property type="project" value="UniProtKB-SubCell"/>
</dbReference>
<dbReference type="FunFam" id="3.30.40.10:FF:000506">
    <property type="entry name" value="Acyl-CoA N-acyltransferase with RING/FYVE/PHD-type zinc finger domain"/>
    <property type="match status" value="1"/>
</dbReference>
<dbReference type="Pfam" id="PF23209">
    <property type="entry name" value="IDM1_C"/>
    <property type="match status" value="1"/>
</dbReference>
<keyword evidence="5" id="KW-0539">Nucleus</keyword>
<dbReference type="InterPro" id="IPR019787">
    <property type="entry name" value="Znf_PHD-finger"/>
</dbReference>
<dbReference type="SMART" id="SM00249">
    <property type="entry name" value="PHD"/>
    <property type="match status" value="2"/>
</dbReference>
<dbReference type="PROSITE" id="PS01359">
    <property type="entry name" value="ZF_PHD_1"/>
    <property type="match status" value="1"/>
</dbReference>
<dbReference type="InterPro" id="IPR056511">
    <property type="entry name" value="IDM1_C"/>
</dbReference>
<name>A0AAD7VDZ0_QUISA</name>
<dbReference type="GO" id="GO:0042393">
    <property type="term" value="F:histone binding"/>
    <property type="evidence" value="ECO:0007669"/>
    <property type="project" value="TreeGrafter"/>
</dbReference>
<dbReference type="GO" id="GO:0008270">
    <property type="term" value="F:zinc ion binding"/>
    <property type="evidence" value="ECO:0007669"/>
    <property type="project" value="UniProtKB-KW"/>
</dbReference>
<keyword evidence="2" id="KW-0479">Metal-binding</keyword>
<keyword evidence="3 6" id="KW-0863">Zinc-finger</keyword>
<evidence type="ECO:0000256" key="3">
    <source>
        <dbReference type="ARBA" id="ARBA00022771"/>
    </source>
</evidence>
<organism evidence="9 10">
    <name type="scientific">Quillaja saponaria</name>
    <name type="common">Soap bark tree</name>
    <dbReference type="NCBI Taxonomy" id="32244"/>
    <lineage>
        <taxon>Eukaryota</taxon>
        <taxon>Viridiplantae</taxon>
        <taxon>Streptophyta</taxon>
        <taxon>Embryophyta</taxon>
        <taxon>Tracheophyta</taxon>
        <taxon>Spermatophyta</taxon>
        <taxon>Magnoliopsida</taxon>
        <taxon>eudicotyledons</taxon>
        <taxon>Gunneridae</taxon>
        <taxon>Pentapetalae</taxon>
        <taxon>rosids</taxon>
        <taxon>fabids</taxon>
        <taxon>Fabales</taxon>
        <taxon>Quillajaceae</taxon>
        <taxon>Quillaja</taxon>
    </lineage>
</organism>
<keyword evidence="10" id="KW-1185">Reference proteome</keyword>
<feature type="region of interest" description="Disordered" evidence="7">
    <location>
        <begin position="74"/>
        <end position="94"/>
    </location>
</feature>
<dbReference type="GO" id="GO:0045944">
    <property type="term" value="P:positive regulation of transcription by RNA polymerase II"/>
    <property type="evidence" value="ECO:0007669"/>
    <property type="project" value="TreeGrafter"/>
</dbReference>
<dbReference type="GO" id="GO:0000977">
    <property type="term" value="F:RNA polymerase II transcription regulatory region sequence-specific DNA binding"/>
    <property type="evidence" value="ECO:0007669"/>
    <property type="project" value="TreeGrafter"/>
</dbReference>
<dbReference type="Proteomes" id="UP001163823">
    <property type="component" value="Chromosome 4"/>
</dbReference>
<dbReference type="Pfam" id="PF23011">
    <property type="entry name" value="PHD-1st_NSD"/>
    <property type="match status" value="1"/>
</dbReference>
<dbReference type="InterPro" id="IPR001965">
    <property type="entry name" value="Znf_PHD"/>
</dbReference>
<evidence type="ECO:0000313" key="10">
    <source>
        <dbReference type="Proteomes" id="UP001163823"/>
    </source>
</evidence>
<feature type="domain" description="PHD-type" evidence="8">
    <location>
        <begin position="566"/>
        <end position="611"/>
    </location>
</feature>
<dbReference type="Pfam" id="PF16135">
    <property type="entry name" value="TDBD"/>
    <property type="match status" value="2"/>
</dbReference>
<accession>A0AAD7VDZ0</accession>
<dbReference type="SUPFAM" id="SSF57903">
    <property type="entry name" value="FYVE/PHD zinc finger"/>
    <property type="match status" value="2"/>
</dbReference>
<evidence type="ECO:0000256" key="4">
    <source>
        <dbReference type="ARBA" id="ARBA00022833"/>
    </source>
</evidence>
<dbReference type="InterPro" id="IPR011011">
    <property type="entry name" value="Znf_FYVE_PHD"/>
</dbReference>
<evidence type="ECO:0000259" key="8">
    <source>
        <dbReference type="PROSITE" id="PS50016"/>
    </source>
</evidence>
<dbReference type="AlphaFoldDB" id="A0AAD7VDZ0"/>
<dbReference type="InterPro" id="IPR019786">
    <property type="entry name" value="Zinc_finger_PHD-type_CS"/>
</dbReference>
<protein>
    <submittedName>
        <fullName evidence="9">Zinc finger, FYVE/PHD-type</fullName>
    </submittedName>
</protein>
<comment type="subcellular location">
    <subcellularLocation>
        <location evidence="1">Nucleus</location>
    </subcellularLocation>
</comment>
<dbReference type="SUPFAM" id="SSF55729">
    <property type="entry name" value="Acyl-CoA N-acyltransferases (Nat)"/>
    <property type="match status" value="1"/>
</dbReference>
<dbReference type="PANTHER" id="PTHR47025">
    <property type="entry name" value="AUTOIMMUNE REGULATOR"/>
    <property type="match status" value="1"/>
</dbReference>
<evidence type="ECO:0000256" key="6">
    <source>
        <dbReference type="PROSITE-ProRule" id="PRU00146"/>
    </source>
</evidence>
<gene>
    <name evidence="9" type="ORF">O6P43_010214</name>
</gene>
<dbReference type="InterPro" id="IPR016181">
    <property type="entry name" value="Acyl_CoA_acyltransferase"/>
</dbReference>
<evidence type="ECO:0000256" key="1">
    <source>
        <dbReference type="ARBA" id="ARBA00004123"/>
    </source>
</evidence>
<evidence type="ECO:0000313" key="9">
    <source>
        <dbReference type="EMBL" id="KAJ7972306.1"/>
    </source>
</evidence>
<dbReference type="InterPro" id="IPR013083">
    <property type="entry name" value="Znf_RING/FYVE/PHD"/>
</dbReference>
<sequence length="934" mass="103962">MKQELDSIMVEIQSDDHGDSLGPTSGSETATQTEFRKNFCIQVSENARSKIVKGSVVNGFIVYTRDRKSRTGVYNGFSENEKTKRHKTSEEPEIDENLPVEDDRMEEEVGNLMGDGVNCNSEKLMSHEKPECEPAQSLAVEHGSEENSVVIVKSSDLEKEFPEKTLKRYTRSALKSKVGLTGCVSEPVQNASPKLDGKVASLNALSTPKNKLELKMSKKIVLTKKPMTVKELFDTGLLDGVPVVYMGGKKASGLRGIIKDGGILCSCSLCNERRVIPPSQFEIHACKTYRRAAQYICLENGKSLLELLRACRGSSLHTLEVTIQNIVYSLPEEKYFTCKRCKGSFPPSCVARVGPICDYCMEANESQSSPKATDDIVRSPESVLVMKSSPRSTLRVASQIKDHWKTRTKSSKRVISSKISKSASVVIAPQNKSLQKMKKSSTPASELKSSISSVKSSYSKHNVRWRFTKKHQQLHKLVFEDDGLPDGTEVGYYARGQKLLEGYKRGSGILCRCCNSEISPSLFEAHAGWASRKKPYAYIYTSNGVSLHEFALSLSKGRKHSPETSDDLCIICKDGGNLLLCDACPRAVHQECASLSSIPRGKWYCTYCQNMFQRERFVEHNANAVAAGRVAGVDPIEQITKRCIRIAQNIEDEFSGCVLCRYFDFSASGFGPRTVILCDQCEKEYHVGCLRDHKMAYLKELPQGKWFCCSDCKRIHSTLQNLLLSGAEKLPDSLLYAIKKKQDGKGLESAIDIDVKFRVINRKTASPETTPLLSEAVSIFHECFDPIVDSESGCDLIPVMVDGKKIRNQDFRGMYIAVLMVNSSVVSAAILRVFGRDVAELPLVATINGCHGKGYFQTLFTCIEKLLAFLEVKSIVLPAAEEAESIWTNKFGFKKINPDQLINYRKNCYHMVTFNGTSMLQKMVSRCRILNVSS</sequence>
<dbReference type="GO" id="GO:0003682">
    <property type="term" value="F:chromatin binding"/>
    <property type="evidence" value="ECO:0007669"/>
    <property type="project" value="TreeGrafter"/>
</dbReference>
<comment type="caution">
    <text evidence="9">The sequence shown here is derived from an EMBL/GenBank/DDBJ whole genome shotgun (WGS) entry which is preliminary data.</text>
</comment>
<dbReference type="FunFam" id="3.30.40.10:FF:000494">
    <property type="entry name" value="Acyl-CoA N-acyltransferase with RING/FYVE/PHD-type zinc finger domain"/>
    <property type="match status" value="1"/>
</dbReference>
<evidence type="ECO:0000256" key="5">
    <source>
        <dbReference type="ARBA" id="ARBA00023242"/>
    </source>
</evidence>
<dbReference type="InterPro" id="IPR059153">
    <property type="entry name" value="NSD_PHD-1st"/>
</dbReference>
<dbReference type="PANTHER" id="PTHR47025:SF28">
    <property type="entry name" value="ACYL-COA N-ACYLTRANSFERASE WITH RING_FYVE_PHD-TYPE ZINC FINGER DOMAIN-CONTAINING PROTEIN"/>
    <property type="match status" value="1"/>
</dbReference>
<keyword evidence="4" id="KW-0862">Zinc</keyword>
<reference evidence="9" key="1">
    <citation type="journal article" date="2023" name="Science">
        <title>Elucidation of the pathway for biosynthesis of saponin adjuvants from the soapbark tree.</title>
        <authorList>
            <person name="Reed J."/>
            <person name="Orme A."/>
            <person name="El-Demerdash A."/>
            <person name="Owen C."/>
            <person name="Martin L.B.B."/>
            <person name="Misra R.C."/>
            <person name="Kikuchi S."/>
            <person name="Rejzek M."/>
            <person name="Martin A.C."/>
            <person name="Harkess A."/>
            <person name="Leebens-Mack J."/>
            <person name="Louveau T."/>
            <person name="Stephenson M.J."/>
            <person name="Osbourn A."/>
        </authorList>
    </citation>
    <scope>NUCLEOTIDE SEQUENCE</scope>
    <source>
        <strain evidence="9">S10</strain>
    </source>
</reference>
<dbReference type="KEGG" id="qsa:O6P43_010214"/>
<dbReference type="Gene3D" id="3.30.40.10">
    <property type="entry name" value="Zinc/RING finger domain, C3HC4 (zinc finger)"/>
    <property type="match status" value="2"/>
</dbReference>
<evidence type="ECO:0000256" key="7">
    <source>
        <dbReference type="SAM" id="MobiDB-lite"/>
    </source>
</evidence>
<evidence type="ECO:0000256" key="2">
    <source>
        <dbReference type="ARBA" id="ARBA00022723"/>
    </source>
</evidence>
<dbReference type="EMBL" id="JARAOO010000004">
    <property type="protein sequence ID" value="KAJ7972306.1"/>
    <property type="molecule type" value="Genomic_DNA"/>
</dbReference>